<comment type="caution">
    <text evidence="1">The sequence shown here is derived from an EMBL/GenBank/DDBJ whole genome shotgun (WGS) entry which is preliminary data.</text>
</comment>
<dbReference type="AlphaFoldDB" id="A0A3M7PI86"/>
<proteinExistence type="predicted"/>
<dbReference type="Proteomes" id="UP000276133">
    <property type="component" value="Unassembled WGS sequence"/>
</dbReference>
<gene>
    <name evidence="1" type="ORF">BpHYR1_027589</name>
</gene>
<name>A0A3M7PI86_BRAPC</name>
<reference evidence="1 2" key="1">
    <citation type="journal article" date="2018" name="Sci. Rep.">
        <title>Genomic signatures of local adaptation to the degree of environmental predictability in rotifers.</title>
        <authorList>
            <person name="Franch-Gras L."/>
            <person name="Hahn C."/>
            <person name="Garcia-Roger E.M."/>
            <person name="Carmona M.J."/>
            <person name="Serra M."/>
            <person name="Gomez A."/>
        </authorList>
    </citation>
    <scope>NUCLEOTIDE SEQUENCE [LARGE SCALE GENOMIC DNA]</scope>
    <source>
        <strain evidence="1">HYR1</strain>
    </source>
</reference>
<accession>A0A3M7PI86</accession>
<keyword evidence="2" id="KW-1185">Reference proteome</keyword>
<protein>
    <submittedName>
        <fullName evidence="1">Uncharacterized protein</fullName>
    </submittedName>
</protein>
<dbReference type="EMBL" id="REGN01010592">
    <property type="protein sequence ID" value="RMZ98718.1"/>
    <property type="molecule type" value="Genomic_DNA"/>
</dbReference>
<sequence length="76" mass="8913">MAIFDQNGISLYHFENQAVILEYSGDLITKFNSKALQIEYSLSFFYDKWKKMSNLFLSSNSSFLFENIKRLDVIVT</sequence>
<evidence type="ECO:0000313" key="1">
    <source>
        <dbReference type="EMBL" id="RMZ98718.1"/>
    </source>
</evidence>
<organism evidence="1 2">
    <name type="scientific">Brachionus plicatilis</name>
    <name type="common">Marine rotifer</name>
    <name type="synonym">Brachionus muelleri</name>
    <dbReference type="NCBI Taxonomy" id="10195"/>
    <lineage>
        <taxon>Eukaryota</taxon>
        <taxon>Metazoa</taxon>
        <taxon>Spiralia</taxon>
        <taxon>Gnathifera</taxon>
        <taxon>Rotifera</taxon>
        <taxon>Eurotatoria</taxon>
        <taxon>Monogononta</taxon>
        <taxon>Pseudotrocha</taxon>
        <taxon>Ploima</taxon>
        <taxon>Brachionidae</taxon>
        <taxon>Brachionus</taxon>
    </lineage>
</organism>
<evidence type="ECO:0000313" key="2">
    <source>
        <dbReference type="Proteomes" id="UP000276133"/>
    </source>
</evidence>